<feature type="coiled-coil region" evidence="6">
    <location>
        <begin position="160"/>
        <end position="191"/>
    </location>
</feature>
<evidence type="ECO:0008006" key="11">
    <source>
        <dbReference type="Google" id="ProtNLM"/>
    </source>
</evidence>
<dbReference type="GO" id="GO:0015629">
    <property type="term" value="C:actin cytoskeleton"/>
    <property type="evidence" value="ECO:0007669"/>
    <property type="project" value="TreeGrafter"/>
</dbReference>
<keyword evidence="4" id="KW-0206">Cytoskeleton</keyword>
<comment type="subcellular location">
    <subcellularLocation>
        <location evidence="1">Cytoplasm</location>
        <location evidence="1">Cytoskeleton</location>
    </subcellularLocation>
</comment>
<feature type="domain" description="SH3" evidence="8">
    <location>
        <begin position="388"/>
        <end position="447"/>
    </location>
</feature>
<feature type="region of interest" description="Disordered" evidence="7">
    <location>
        <begin position="251"/>
        <end position="362"/>
    </location>
</feature>
<dbReference type="EMBL" id="HBGJ01045930">
    <property type="protein sequence ID" value="CAD9270430.1"/>
    <property type="molecule type" value="Transcribed_RNA"/>
</dbReference>
<dbReference type="PROSITE" id="PS50002">
    <property type="entry name" value="SH3"/>
    <property type="match status" value="1"/>
</dbReference>
<organism evidence="10">
    <name type="scientific">Phaeomonas parva</name>
    <dbReference type="NCBI Taxonomy" id="124430"/>
    <lineage>
        <taxon>Eukaryota</taxon>
        <taxon>Sar</taxon>
        <taxon>Stramenopiles</taxon>
        <taxon>Ochrophyta</taxon>
        <taxon>Pinguiophyceae</taxon>
        <taxon>Pinguiochrysidales</taxon>
        <taxon>Pinguiochrysidaceae</taxon>
        <taxon>Phaeomonas</taxon>
    </lineage>
</organism>
<keyword evidence="3" id="KW-0963">Cytoplasm</keyword>
<keyword evidence="2 5" id="KW-0728">SH3 domain</keyword>
<dbReference type="InterPro" id="IPR004148">
    <property type="entry name" value="BAR_dom"/>
</dbReference>
<evidence type="ECO:0000256" key="6">
    <source>
        <dbReference type="SAM" id="Coils"/>
    </source>
</evidence>
<keyword evidence="6" id="KW-0175">Coiled coil</keyword>
<feature type="domain" description="BAR" evidence="9">
    <location>
        <begin position="16"/>
        <end position="234"/>
    </location>
</feature>
<dbReference type="Pfam" id="PF03114">
    <property type="entry name" value="BAR"/>
    <property type="match status" value="1"/>
</dbReference>
<gene>
    <name evidence="10" type="ORF">PPAR1163_LOCUS28869</name>
</gene>
<dbReference type="InterPro" id="IPR001452">
    <property type="entry name" value="SH3_domain"/>
</dbReference>
<dbReference type="AlphaFoldDB" id="A0A7S1UMD5"/>
<dbReference type="GO" id="GO:0051666">
    <property type="term" value="P:actin cortical patch localization"/>
    <property type="evidence" value="ECO:0007669"/>
    <property type="project" value="InterPro"/>
</dbReference>
<name>A0A7S1UMD5_9STRA</name>
<dbReference type="GO" id="GO:0008289">
    <property type="term" value="F:lipid binding"/>
    <property type="evidence" value="ECO:0007669"/>
    <property type="project" value="TreeGrafter"/>
</dbReference>
<protein>
    <recommendedName>
        <fullName evidence="11">SH3 domain-containing protein</fullName>
    </recommendedName>
</protein>
<dbReference type="SUPFAM" id="SSF50044">
    <property type="entry name" value="SH3-domain"/>
    <property type="match status" value="1"/>
</dbReference>
<dbReference type="GO" id="GO:0005737">
    <property type="term" value="C:cytoplasm"/>
    <property type="evidence" value="ECO:0007669"/>
    <property type="project" value="InterPro"/>
</dbReference>
<dbReference type="InterPro" id="IPR036028">
    <property type="entry name" value="SH3-like_dom_sf"/>
</dbReference>
<reference evidence="10" key="1">
    <citation type="submission" date="2021-01" db="EMBL/GenBank/DDBJ databases">
        <authorList>
            <person name="Corre E."/>
            <person name="Pelletier E."/>
            <person name="Niang G."/>
            <person name="Scheremetjew M."/>
            <person name="Finn R."/>
            <person name="Kale V."/>
            <person name="Holt S."/>
            <person name="Cochrane G."/>
            <person name="Meng A."/>
            <person name="Brown T."/>
            <person name="Cohen L."/>
        </authorList>
    </citation>
    <scope>NUCLEOTIDE SEQUENCE</scope>
    <source>
        <strain evidence="10">CCMP2877</strain>
    </source>
</reference>
<dbReference type="PROSITE" id="PS51021">
    <property type="entry name" value="BAR"/>
    <property type="match status" value="1"/>
</dbReference>
<evidence type="ECO:0000259" key="9">
    <source>
        <dbReference type="PROSITE" id="PS51021"/>
    </source>
</evidence>
<dbReference type="SMART" id="SM00721">
    <property type="entry name" value="BAR"/>
    <property type="match status" value="1"/>
</dbReference>
<dbReference type="GO" id="GO:0006897">
    <property type="term" value="P:endocytosis"/>
    <property type="evidence" value="ECO:0007669"/>
    <property type="project" value="InterPro"/>
</dbReference>
<dbReference type="Pfam" id="PF07653">
    <property type="entry name" value="SH3_2"/>
    <property type="match status" value="1"/>
</dbReference>
<sequence>MAKWFKTQRRRVKEEFLQAIGAHEATHDFAFDAKISKFHMLDELLHGVYNSFIAYNEAMNQICIAGEQVSKGLSALYKHDTSEFEQTARQAIDSVRMISNVVKPAVQRAYTDVVLKPYGKLLERFPEIHKKISKRHQIMLDYDSYKARLAYEQSRQSANVDRVSKKLEDAATRLHDIEDEISEAIEDLERERPSMLVNELSALISCQVYFYGNCSEILSELLPTLPQAATSMCLLESYAAQCEDVFEAQERDEMITSPRGRGSVSMRLTPRAPEAVKVPEREGRPDAAKSLPDEKSISPDPHEPGNDDIKAPHSGDAERSDLDRAAEARGSSLSRPVSIKIPIKHSQRLAPSPSGACTDSGATEEGAILPEEPPLHLADDEHGPMEPMQVQYCKAVFNFESDDPADLPFQVGEIIAIIEQDPSGWWIGLIGDRQGMFPANRTRLLNHGHGNVVEL</sequence>
<evidence type="ECO:0000256" key="2">
    <source>
        <dbReference type="ARBA" id="ARBA00022443"/>
    </source>
</evidence>
<dbReference type="GO" id="GO:0097320">
    <property type="term" value="P:plasma membrane tubulation"/>
    <property type="evidence" value="ECO:0007669"/>
    <property type="project" value="TreeGrafter"/>
</dbReference>
<evidence type="ECO:0000259" key="8">
    <source>
        <dbReference type="PROSITE" id="PS50002"/>
    </source>
</evidence>
<dbReference type="InterPro" id="IPR027267">
    <property type="entry name" value="AH/BAR_dom_sf"/>
</dbReference>
<dbReference type="Gene3D" id="1.20.1270.60">
    <property type="entry name" value="Arfaptin homology (AH) domain/BAR domain"/>
    <property type="match status" value="1"/>
</dbReference>
<dbReference type="Gene3D" id="2.30.30.40">
    <property type="entry name" value="SH3 Domains"/>
    <property type="match status" value="1"/>
</dbReference>
<dbReference type="InterPro" id="IPR046982">
    <property type="entry name" value="BIN3/RVS161-like"/>
</dbReference>
<dbReference type="CDD" id="cd00174">
    <property type="entry name" value="SH3"/>
    <property type="match status" value="1"/>
</dbReference>
<evidence type="ECO:0000256" key="4">
    <source>
        <dbReference type="ARBA" id="ARBA00023212"/>
    </source>
</evidence>
<evidence type="ECO:0000256" key="5">
    <source>
        <dbReference type="PROSITE-ProRule" id="PRU00192"/>
    </source>
</evidence>
<accession>A0A7S1UMD5</accession>
<dbReference type="PANTHER" id="PTHR47174:SF3">
    <property type="entry name" value="BRIDGING INTEGRATOR 3"/>
    <property type="match status" value="1"/>
</dbReference>
<dbReference type="PANTHER" id="PTHR47174">
    <property type="entry name" value="BRIDGING INTEGRATOR 3"/>
    <property type="match status" value="1"/>
</dbReference>
<evidence type="ECO:0000256" key="3">
    <source>
        <dbReference type="ARBA" id="ARBA00022490"/>
    </source>
</evidence>
<dbReference type="SMART" id="SM00326">
    <property type="entry name" value="SH3"/>
    <property type="match status" value="1"/>
</dbReference>
<dbReference type="CDD" id="cd07307">
    <property type="entry name" value="BAR"/>
    <property type="match status" value="1"/>
</dbReference>
<proteinExistence type="predicted"/>
<feature type="compositionally biased region" description="Basic and acidic residues" evidence="7">
    <location>
        <begin position="277"/>
        <end position="327"/>
    </location>
</feature>
<evidence type="ECO:0000313" key="10">
    <source>
        <dbReference type="EMBL" id="CAD9270430.1"/>
    </source>
</evidence>
<evidence type="ECO:0000256" key="1">
    <source>
        <dbReference type="ARBA" id="ARBA00004245"/>
    </source>
</evidence>
<dbReference type="SUPFAM" id="SSF103657">
    <property type="entry name" value="BAR/IMD domain-like"/>
    <property type="match status" value="1"/>
</dbReference>
<evidence type="ECO:0000256" key="7">
    <source>
        <dbReference type="SAM" id="MobiDB-lite"/>
    </source>
</evidence>